<dbReference type="InterPro" id="IPR016055">
    <property type="entry name" value="A-D-PHexomutase_a/b/a-I/II/III"/>
</dbReference>
<dbReference type="InterPro" id="IPR045244">
    <property type="entry name" value="PGM"/>
</dbReference>
<reference evidence="15" key="1">
    <citation type="submission" date="2014-05" db="EMBL/GenBank/DDBJ databases">
        <authorList>
            <person name="Chronopoulou M."/>
        </authorList>
    </citation>
    <scope>NUCLEOTIDE SEQUENCE</scope>
    <source>
        <tissue evidence="15">Whole organism</tissue>
    </source>
</reference>
<evidence type="ECO:0000256" key="1">
    <source>
        <dbReference type="ARBA" id="ARBA00000443"/>
    </source>
</evidence>
<dbReference type="PANTHER" id="PTHR22573">
    <property type="entry name" value="PHOSPHOHEXOMUTASE FAMILY MEMBER"/>
    <property type="match status" value="1"/>
</dbReference>
<feature type="domain" description="Alpha-D-phosphohexomutase alpha/beta/alpha" evidence="14">
    <location>
        <begin position="194"/>
        <end position="288"/>
    </location>
</feature>
<dbReference type="Gene3D" id="3.30.310.50">
    <property type="entry name" value="Alpha-D-phosphohexomutase, C-terminal domain"/>
    <property type="match status" value="1"/>
</dbReference>
<evidence type="ECO:0000256" key="4">
    <source>
        <dbReference type="ARBA" id="ARBA00012728"/>
    </source>
</evidence>
<comment type="catalytic activity">
    <reaction evidence="12">
        <text>O-phospho-L-seryl-[protein] + alpha-D-glucose 1-phosphate = alpha-D-glucose 1,6-bisphosphate + L-seryl-[protein]</text>
        <dbReference type="Rhea" id="RHEA:68748"/>
        <dbReference type="Rhea" id="RHEA-COMP:9863"/>
        <dbReference type="Rhea" id="RHEA-COMP:11604"/>
        <dbReference type="ChEBI" id="CHEBI:29999"/>
        <dbReference type="ChEBI" id="CHEBI:58392"/>
        <dbReference type="ChEBI" id="CHEBI:58601"/>
        <dbReference type="ChEBI" id="CHEBI:83421"/>
    </reaction>
</comment>
<dbReference type="GO" id="GO:0046872">
    <property type="term" value="F:metal ion binding"/>
    <property type="evidence" value="ECO:0007669"/>
    <property type="project" value="UniProtKB-KW"/>
</dbReference>
<accession>A0A0K2TMK2</accession>
<dbReference type="SUPFAM" id="SSF55957">
    <property type="entry name" value="Phosphoglucomutase, C-terminal domain"/>
    <property type="match status" value="1"/>
</dbReference>
<keyword evidence="10" id="KW-0119">Carbohydrate metabolism</keyword>
<dbReference type="InterPro" id="IPR005841">
    <property type="entry name" value="Alpha-D-phosphohexomutase_SF"/>
</dbReference>
<dbReference type="GO" id="GO:0005829">
    <property type="term" value="C:cytosol"/>
    <property type="evidence" value="ECO:0007669"/>
    <property type="project" value="TreeGrafter"/>
</dbReference>
<dbReference type="InterPro" id="IPR005845">
    <property type="entry name" value="A-D-PHexomutase_a/b/a-II"/>
</dbReference>
<dbReference type="Pfam" id="PF24947">
    <property type="entry name" value="PGM1_C_vert_fung"/>
    <property type="match status" value="1"/>
</dbReference>
<comment type="catalytic activity">
    <reaction evidence="1">
        <text>alpha-D-glucose 1-phosphate = alpha-D-glucose 6-phosphate</text>
        <dbReference type="Rhea" id="RHEA:23536"/>
        <dbReference type="ChEBI" id="CHEBI:58225"/>
        <dbReference type="ChEBI" id="CHEBI:58601"/>
        <dbReference type="EC" id="5.4.2.2"/>
    </reaction>
</comment>
<evidence type="ECO:0000256" key="8">
    <source>
        <dbReference type="ARBA" id="ARBA00022842"/>
    </source>
</evidence>
<dbReference type="SUPFAM" id="SSF53738">
    <property type="entry name" value="Phosphoglucomutase, first 3 domains"/>
    <property type="match status" value="3"/>
</dbReference>
<dbReference type="FunFam" id="3.30.310.50:FF:000002">
    <property type="entry name" value="Phosphoglucomutase 5"/>
    <property type="match status" value="1"/>
</dbReference>
<name>A0A0K2TMK2_LEPSM</name>
<comment type="similarity">
    <text evidence="3">Belongs to the phosphohexose mutase family.</text>
</comment>
<evidence type="ECO:0000256" key="6">
    <source>
        <dbReference type="ARBA" id="ARBA00022553"/>
    </source>
</evidence>
<dbReference type="NCBIfam" id="NF005737">
    <property type="entry name" value="PRK07564.1-1"/>
    <property type="match status" value="1"/>
</dbReference>
<evidence type="ECO:0000256" key="10">
    <source>
        <dbReference type="ARBA" id="ARBA00023277"/>
    </source>
</evidence>
<keyword evidence="9" id="KW-0413">Isomerase</keyword>
<dbReference type="Gene3D" id="3.40.120.10">
    <property type="entry name" value="Alpha-D-Glucose-1,6-Bisphosphate, subunit A, domain 3"/>
    <property type="match status" value="3"/>
</dbReference>
<feature type="domain" description="Alpha-D-phosphohexomutase alpha/beta/alpha" evidence="13">
    <location>
        <begin position="64"/>
        <end position="166"/>
    </location>
</feature>
<comment type="cofactor">
    <cofactor evidence="2">
        <name>Mg(2+)</name>
        <dbReference type="ChEBI" id="CHEBI:18420"/>
    </cofactor>
</comment>
<evidence type="ECO:0000256" key="11">
    <source>
        <dbReference type="ARBA" id="ARBA00049318"/>
    </source>
</evidence>
<keyword evidence="5" id="KW-0313">Glucose metabolism</keyword>
<keyword evidence="7" id="KW-0479">Metal-binding</keyword>
<evidence type="ECO:0000256" key="5">
    <source>
        <dbReference type="ARBA" id="ARBA00022526"/>
    </source>
</evidence>
<dbReference type="InterPro" id="IPR036900">
    <property type="entry name" value="A-D-PHexomutase_C_sf"/>
</dbReference>
<dbReference type="FunFam" id="3.40.120.10:FF:000006">
    <property type="entry name" value="Phosphoglucomutase PgmA"/>
    <property type="match status" value="1"/>
</dbReference>
<dbReference type="EC" id="5.4.2.2" evidence="4"/>
<keyword evidence="8" id="KW-0460">Magnesium</keyword>
<dbReference type="GO" id="GO:0004614">
    <property type="term" value="F:phosphoglucomutase activity"/>
    <property type="evidence" value="ECO:0007669"/>
    <property type="project" value="UniProtKB-EC"/>
</dbReference>
<dbReference type="AlphaFoldDB" id="A0A0K2TMK2"/>
<sequence>MKFNMENGGPAPTEFTNKIFEHSKKIKEYLIVPDLKVDINSCGAHEFDIDGNPFKVEVIDSLKDYVELMKDIFNFDQIKEYIKGTNILINSLHGVTGPYVEKIFEDELGVDPSTSFMKTTILPDFGGEHPDPNLTYAKDLVEAMQGGDFDFGAAFDGDGDRNMILGTKGFFVTPCDSVAVIANNLECIPYFQKTKITGYARSMPTSGALDRVAKTKGKECFETPTGWKFFGNLLDAERICLCGEESFGTGSSHVREKDGIWAALAWLQILASQKQSVKGVLENHWAQYGRNFFTRYDFEDCKSEEGQQMMDLLHKVIEDSSNIGKSFNSLDKTFTVSKLDDFSYTDPIDGSISTNQGIRVFFEDGSRIVYRLSGTGSSGATIRVYVDAYEADKEKQVLSAKEMLAPCVQLALKIADIERITGRKEPTVIT</sequence>
<comment type="catalytic activity">
    <reaction evidence="11">
        <text>alpha-D-glucose 1,6-bisphosphate + L-seryl-[protein] = O-phospho-L-seryl-[protein] + alpha-D-glucose 6-phosphate</text>
        <dbReference type="Rhea" id="RHEA:68752"/>
        <dbReference type="Rhea" id="RHEA-COMP:9863"/>
        <dbReference type="Rhea" id="RHEA-COMP:11604"/>
        <dbReference type="ChEBI" id="CHEBI:29999"/>
        <dbReference type="ChEBI" id="CHEBI:58225"/>
        <dbReference type="ChEBI" id="CHEBI:58392"/>
        <dbReference type="ChEBI" id="CHEBI:83421"/>
    </reaction>
</comment>
<dbReference type="GO" id="GO:0006006">
    <property type="term" value="P:glucose metabolic process"/>
    <property type="evidence" value="ECO:0007669"/>
    <property type="project" value="UniProtKB-KW"/>
</dbReference>
<evidence type="ECO:0000256" key="2">
    <source>
        <dbReference type="ARBA" id="ARBA00001946"/>
    </source>
</evidence>
<dbReference type="PRINTS" id="PR00509">
    <property type="entry name" value="PGMPMM"/>
</dbReference>
<evidence type="ECO:0000256" key="9">
    <source>
        <dbReference type="ARBA" id="ARBA00023235"/>
    </source>
</evidence>
<evidence type="ECO:0000259" key="14">
    <source>
        <dbReference type="Pfam" id="PF02880"/>
    </source>
</evidence>
<dbReference type="PANTHER" id="PTHR22573:SF2">
    <property type="entry name" value="PHOSPHOGLUCOMUTASE"/>
    <property type="match status" value="1"/>
</dbReference>
<dbReference type="FunFam" id="3.40.120.10:FF:000004">
    <property type="entry name" value="Phosphoglucomutase 5"/>
    <property type="match status" value="1"/>
</dbReference>
<evidence type="ECO:0000256" key="12">
    <source>
        <dbReference type="ARBA" id="ARBA00049409"/>
    </source>
</evidence>
<evidence type="ECO:0000313" key="15">
    <source>
        <dbReference type="EMBL" id="CDW27129.1"/>
    </source>
</evidence>
<keyword evidence="6" id="KW-0597">Phosphoprotein</keyword>
<dbReference type="Pfam" id="PF02880">
    <property type="entry name" value="PGM_PMM_III"/>
    <property type="match status" value="1"/>
</dbReference>
<evidence type="ECO:0000256" key="7">
    <source>
        <dbReference type="ARBA" id="ARBA00022723"/>
    </source>
</evidence>
<evidence type="ECO:0000259" key="13">
    <source>
        <dbReference type="Pfam" id="PF02879"/>
    </source>
</evidence>
<evidence type="ECO:0000256" key="3">
    <source>
        <dbReference type="ARBA" id="ARBA00010231"/>
    </source>
</evidence>
<protein>
    <recommendedName>
        <fullName evidence="4">phosphoglucomutase (alpha-D-glucose-1,6-bisphosphate-dependent)</fullName>
        <ecNumber evidence="4">5.4.2.2</ecNumber>
    </recommendedName>
</protein>
<dbReference type="OrthoDB" id="2291at2759"/>
<organism evidence="15">
    <name type="scientific">Lepeophtheirus salmonis</name>
    <name type="common">Salmon louse</name>
    <name type="synonym">Caligus salmonis</name>
    <dbReference type="NCBI Taxonomy" id="72036"/>
    <lineage>
        <taxon>Eukaryota</taxon>
        <taxon>Metazoa</taxon>
        <taxon>Ecdysozoa</taxon>
        <taxon>Arthropoda</taxon>
        <taxon>Crustacea</taxon>
        <taxon>Multicrustacea</taxon>
        <taxon>Hexanauplia</taxon>
        <taxon>Copepoda</taxon>
        <taxon>Siphonostomatoida</taxon>
        <taxon>Caligidae</taxon>
        <taxon>Lepeophtheirus</taxon>
    </lineage>
</organism>
<dbReference type="InterPro" id="IPR005846">
    <property type="entry name" value="A-D-PHexomutase_a/b/a-III"/>
</dbReference>
<dbReference type="EMBL" id="HACA01009768">
    <property type="protein sequence ID" value="CDW27129.1"/>
    <property type="molecule type" value="Transcribed_RNA"/>
</dbReference>
<dbReference type="Pfam" id="PF02879">
    <property type="entry name" value="PGM_PMM_II"/>
    <property type="match status" value="1"/>
</dbReference>
<proteinExistence type="inferred from homology"/>